<accession>A0A8J3JQ75</accession>
<dbReference type="EMBL" id="BONG01000012">
    <property type="protein sequence ID" value="GIF89091.1"/>
    <property type="molecule type" value="Genomic_DNA"/>
</dbReference>
<organism evidence="1 2">
    <name type="scientific">Catellatospora chokoriensis</name>
    <dbReference type="NCBI Taxonomy" id="310353"/>
    <lineage>
        <taxon>Bacteria</taxon>
        <taxon>Bacillati</taxon>
        <taxon>Actinomycetota</taxon>
        <taxon>Actinomycetes</taxon>
        <taxon>Micromonosporales</taxon>
        <taxon>Micromonosporaceae</taxon>
        <taxon>Catellatospora</taxon>
    </lineage>
</organism>
<dbReference type="RefSeq" id="WP_191840194.1">
    <property type="nucleotide sequence ID" value="NZ_BAAALB010000002.1"/>
</dbReference>
<comment type="caution">
    <text evidence="1">The sequence shown here is derived from an EMBL/GenBank/DDBJ whole genome shotgun (WGS) entry which is preliminary data.</text>
</comment>
<gene>
    <name evidence="1" type="ORF">Cch02nite_25350</name>
</gene>
<sequence>MTAGSGMRVLFVALGASRRRIVVEESAQVVADGGTAVVVVSRRAPWAKETFAPQVKVVELDRLEQRGAVAWLARALLFGAPRLLFRLVGHGPLRAPAHRAAGGYERRVAAPVHRRMFLPVYRRLWRDPRGRALRAELAATAPDLIVVSDPASMPDVARVMESRVTGVVSSPRIAFSLG</sequence>
<proteinExistence type="predicted"/>
<reference evidence="1 2" key="1">
    <citation type="submission" date="2021-01" db="EMBL/GenBank/DDBJ databases">
        <title>Whole genome shotgun sequence of Catellatospora chokoriensis NBRC 107358.</title>
        <authorList>
            <person name="Komaki H."/>
            <person name="Tamura T."/>
        </authorList>
    </citation>
    <scope>NUCLEOTIDE SEQUENCE [LARGE SCALE GENOMIC DNA]</scope>
    <source>
        <strain evidence="1 2">NBRC 107358</strain>
    </source>
</reference>
<protein>
    <submittedName>
        <fullName evidence="1">Uncharacterized protein</fullName>
    </submittedName>
</protein>
<dbReference type="AlphaFoldDB" id="A0A8J3JQ75"/>
<name>A0A8J3JQ75_9ACTN</name>
<keyword evidence="2" id="KW-1185">Reference proteome</keyword>
<evidence type="ECO:0000313" key="2">
    <source>
        <dbReference type="Proteomes" id="UP000619293"/>
    </source>
</evidence>
<dbReference type="Proteomes" id="UP000619293">
    <property type="component" value="Unassembled WGS sequence"/>
</dbReference>
<evidence type="ECO:0000313" key="1">
    <source>
        <dbReference type="EMBL" id="GIF89091.1"/>
    </source>
</evidence>